<keyword evidence="4" id="KW-0833">Ubl conjugation pathway</keyword>
<dbReference type="Gene3D" id="3.40.395.10">
    <property type="entry name" value="Adenoviral Proteinase, Chain A"/>
    <property type="match status" value="1"/>
</dbReference>
<reference evidence="8 9" key="2">
    <citation type="submission" date="2016-08" db="EMBL/GenBank/DDBJ databases">
        <title>Pervasive Adenine N6-methylation of Active Genes in Fungi.</title>
        <authorList>
            <consortium name="DOE Joint Genome Institute"/>
            <person name="Mondo S.J."/>
            <person name="Dannebaum R.O."/>
            <person name="Kuo R.C."/>
            <person name="Labutti K."/>
            <person name="Haridas S."/>
            <person name="Kuo A."/>
            <person name="Salamov A."/>
            <person name="Ahrendt S.R."/>
            <person name="Lipzen A."/>
            <person name="Sullivan W."/>
            <person name="Andreopoulos W.B."/>
            <person name="Clum A."/>
            <person name="Lindquist E."/>
            <person name="Daum C."/>
            <person name="Ramamoorthy G.K."/>
            <person name="Gryganskyi A."/>
            <person name="Culley D."/>
            <person name="Magnuson J.K."/>
            <person name="James T.Y."/>
            <person name="O'Malley M.A."/>
            <person name="Stajich J.E."/>
            <person name="Spatafora J.W."/>
            <person name="Visel A."/>
            <person name="Grigoriev I.V."/>
        </authorList>
    </citation>
    <scope>NUCLEOTIDE SEQUENCE [LARGE SCALE GENOMIC DNA]</scope>
    <source>
        <strain evidence="9">finn</strain>
    </source>
</reference>
<comment type="similarity">
    <text evidence="1">Belongs to the peptidase C48 family.</text>
</comment>
<keyword evidence="9" id="KW-1185">Reference proteome</keyword>
<dbReference type="Gene3D" id="1.10.418.20">
    <property type="match status" value="1"/>
</dbReference>
<dbReference type="GO" id="GO:0016926">
    <property type="term" value="P:protein desumoylation"/>
    <property type="evidence" value="ECO:0007669"/>
    <property type="project" value="TreeGrafter"/>
</dbReference>
<keyword evidence="5" id="KW-0378">Hydrolase</keyword>
<dbReference type="GO" id="GO:0005634">
    <property type="term" value="C:nucleus"/>
    <property type="evidence" value="ECO:0007669"/>
    <property type="project" value="TreeGrafter"/>
</dbReference>
<evidence type="ECO:0000256" key="3">
    <source>
        <dbReference type="ARBA" id="ARBA00022670"/>
    </source>
</evidence>
<dbReference type="InterPro" id="IPR003653">
    <property type="entry name" value="Peptidase_C48_C"/>
</dbReference>
<dbReference type="InterPro" id="IPR051947">
    <property type="entry name" value="Sentrin-specific_protease"/>
</dbReference>
<dbReference type="GO" id="GO:0070139">
    <property type="term" value="F:SUMO-specific endopeptidase activity"/>
    <property type="evidence" value="ECO:0007669"/>
    <property type="project" value="TreeGrafter"/>
</dbReference>
<comment type="caution">
    <text evidence="8">The sequence shown here is derived from an EMBL/GenBank/DDBJ whole genome shotgun (WGS) entry which is preliminary data.</text>
</comment>
<evidence type="ECO:0000256" key="6">
    <source>
        <dbReference type="SAM" id="Coils"/>
    </source>
</evidence>
<dbReference type="SUPFAM" id="SSF54001">
    <property type="entry name" value="Cysteine proteinases"/>
    <property type="match status" value="1"/>
</dbReference>
<dbReference type="PROSITE" id="PS50600">
    <property type="entry name" value="ULP_PROTEASE"/>
    <property type="match status" value="1"/>
</dbReference>
<keyword evidence="6" id="KW-0175">Coiled coil</keyword>
<dbReference type="AlphaFoldDB" id="A0A1Y1VHD7"/>
<dbReference type="PANTHER" id="PTHR46896:SF3">
    <property type="entry name" value="FI06413P-RELATED"/>
    <property type="match status" value="1"/>
</dbReference>
<evidence type="ECO:0000313" key="9">
    <source>
        <dbReference type="Proteomes" id="UP000193719"/>
    </source>
</evidence>
<evidence type="ECO:0000313" key="8">
    <source>
        <dbReference type="EMBL" id="ORX55493.1"/>
    </source>
</evidence>
<dbReference type="PANTHER" id="PTHR46896">
    <property type="entry name" value="SENTRIN-SPECIFIC PROTEASE"/>
    <property type="match status" value="1"/>
</dbReference>
<keyword evidence="2" id="KW-0597">Phosphoprotein</keyword>
<evidence type="ECO:0000256" key="4">
    <source>
        <dbReference type="ARBA" id="ARBA00022786"/>
    </source>
</evidence>
<dbReference type="STRING" id="1754191.A0A1Y1VHD7"/>
<name>A0A1Y1VHD7_9FUNG</name>
<proteinExistence type="inferred from homology"/>
<accession>A0A1Y1VHD7</accession>
<protein>
    <submittedName>
        <fullName evidence="8">Cysteine proteinase</fullName>
    </submittedName>
</protein>
<evidence type="ECO:0000256" key="5">
    <source>
        <dbReference type="ARBA" id="ARBA00022801"/>
    </source>
</evidence>
<dbReference type="OrthoDB" id="442460at2759"/>
<sequence>MRNNSSQVLSDNIINKSFQFTTLIPNNNQQFSHINNASQQFNNINNNLNNLNKSIQNYSVQISPYQNQNQLSNNINNNNLSNSIIDNQLPFHLQNVSQYNNINFNIPNQNSHNLSINDLITKPNEILNNNINNNNNIHTPNNQLNPINNFQQQSSYPPFQTFIINQNNIYIKQPELNIQGNQNTMAINNLLQNQTHIANNNFNVNNQNTVKNVNNYIKTIDNNLGPMKNESRSHMSPNNDVFFENKPIIINNTNDFNRDISNTPSNAILNNQVNLNRNNYVETNQQYLNNFGRLSNQINTKYLPIMKFQNQSNNNNNDIVNVQQYLEGGNNNMRIISSNNMENKKLKQSSINNKTKKNSKKEKEKIKITKRENIKKVRTTDIVLSKISAAKKIIKKKTKGKSKSESPISFSEKFHKASSLERGVDKMNSKSNEQFIVSTILKTKKPRQNMIYLTEKILMHLHEYTELIINDLFDGLYVFNDRAKDFHLSSLKNFINSYGSVLARKFAKKVPYKNEIIKILIRIVRNKNEILAKSIKQNCIPSNDFSFEFSLFLRKKKMDEIKDLFVFPFKGINSVVVTTEDEKRLISGKMFNDNLIEFCIKWLENVILTEEQKSDIHFFNTFFFEQLYSRRSLKPNKMYESVKKWTSKVDIFDKKYIFIPINEAMHWYLMMIYNPNAYLNKDDENKYLDEVKFSICSTPSFINTDKDISNDSYDNFHEVQRDTEINDEEINQSSNLYESSDLSKSIIEDKVSFVNNNEIKIDFSQDNNYNNSKTPANIINNNSIDYNHENSNEKMNEDEDMVVEIKNNDNNSDNKGKTTYILDDIPIDFTPNNNKKANNILTNTTTTTTTNNNNNSNKVDIGKDNEKIINNAYEIIDINVNNKDLNLINIKNIESDKNEEKNMEINKEKIATKKSGILNNNMPKDVNKIEIDNIDLEEGNTDNKYEIKFNDETKSKNAILINNRNKEENKGLKEKKISKNNIDLDDINLIEEQKENPNIKILLENAVHIREALNEVNLKYSNNSLERLRTFITKELALKMINFIKALIRKEIRRNQYLESSSSKNSPKLQIDLSSVKESKKVTTFNNRYFTRTNINPEIIEESNNILENLNINKEKPRKALSKDNCYIVIFDSISGKHPTAAKIINSYLASEASHKKNIDIDKKIRCLYAKVPKQSNSLDCGVYLIKYIETFLQDPDKYMDMVLVSKRDDNEWFSKESIKKKREDVRDLIIHLTKEYKKEMEKKEKIAEFKVE</sequence>
<reference evidence="8 9" key="1">
    <citation type="submission" date="2016-08" db="EMBL/GenBank/DDBJ databases">
        <title>Genomes of anaerobic fungi encode conserved fungal cellulosomes for biomass hydrolysis.</title>
        <authorList>
            <consortium name="DOE Joint Genome Institute"/>
            <person name="Haitjema C.H."/>
            <person name="Gilmore S.P."/>
            <person name="Henske J.K."/>
            <person name="Solomon K.V."/>
            <person name="De Groot R."/>
            <person name="Kuo A."/>
            <person name="Mondo S.J."/>
            <person name="Salamov A.A."/>
            <person name="Labutti K."/>
            <person name="Zhao Z."/>
            <person name="Chiniquy J."/>
            <person name="Barry K."/>
            <person name="Brewer H.M."/>
            <person name="Purvine S.O."/>
            <person name="Wright A.T."/>
            <person name="Boxma B."/>
            <person name="Van Alen T."/>
            <person name="Hackstein J.H."/>
            <person name="Baker S.E."/>
            <person name="Grigoriev I.V."/>
            <person name="O'Malley M.A."/>
        </authorList>
    </citation>
    <scope>NUCLEOTIDE SEQUENCE [LARGE SCALE GENOMIC DNA]</scope>
    <source>
        <strain evidence="9">finn</strain>
    </source>
</reference>
<keyword evidence="3" id="KW-0645">Protease</keyword>
<dbReference type="GO" id="GO:0006508">
    <property type="term" value="P:proteolysis"/>
    <property type="evidence" value="ECO:0007669"/>
    <property type="project" value="UniProtKB-KW"/>
</dbReference>
<gene>
    <name evidence="8" type="ORF">BCR36DRAFT_347428</name>
</gene>
<dbReference type="EMBL" id="MCFH01000009">
    <property type="protein sequence ID" value="ORX55493.1"/>
    <property type="molecule type" value="Genomic_DNA"/>
</dbReference>
<dbReference type="Proteomes" id="UP000193719">
    <property type="component" value="Unassembled WGS sequence"/>
</dbReference>
<organism evidence="8 9">
    <name type="scientific">Piromyces finnis</name>
    <dbReference type="NCBI Taxonomy" id="1754191"/>
    <lineage>
        <taxon>Eukaryota</taxon>
        <taxon>Fungi</taxon>
        <taxon>Fungi incertae sedis</taxon>
        <taxon>Chytridiomycota</taxon>
        <taxon>Chytridiomycota incertae sedis</taxon>
        <taxon>Neocallimastigomycetes</taxon>
        <taxon>Neocallimastigales</taxon>
        <taxon>Neocallimastigaceae</taxon>
        <taxon>Piromyces</taxon>
    </lineage>
</organism>
<feature type="coiled-coil region" evidence="6">
    <location>
        <begin position="34"/>
        <end position="61"/>
    </location>
</feature>
<evidence type="ECO:0000256" key="2">
    <source>
        <dbReference type="ARBA" id="ARBA00022553"/>
    </source>
</evidence>
<evidence type="ECO:0000256" key="1">
    <source>
        <dbReference type="ARBA" id="ARBA00005234"/>
    </source>
</evidence>
<dbReference type="InterPro" id="IPR038765">
    <property type="entry name" value="Papain-like_cys_pep_sf"/>
</dbReference>
<feature type="domain" description="Ubiquitin-like protease family profile" evidence="7">
    <location>
        <begin position="575"/>
        <end position="1192"/>
    </location>
</feature>
<dbReference type="GO" id="GO:0005737">
    <property type="term" value="C:cytoplasm"/>
    <property type="evidence" value="ECO:0007669"/>
    <property type="project" value="TreeGrafter"/>
</dbReference>
<evidence type="ECO:0000259" key="7">
    <source>
        <dbReference type="PROSITE" id="PS50600"/>
    </source>
</evidence>
<dbReference type="Pfam" id="PF02902">
    <property type="entry name" value="Peptidase_C48"/>
    <property type="match status" value="2"/>
</dbReference>